<dbReference type="SUPFAM" id="SSF50978">
    <property type="entry name" value="WD40 repeat-like"/>
    <property type="match status" value="1"/>
</dbReference>
<keyword evidence="4" id="KW-0812">Transmembrane</keyword>
<reference evidence="5 6" key="1">
    <citation type="submission" date="2024-01" db="EMBL/GenBank/DDBJ databases">
        <title>A draft genome for the cacao thread blight pathogen Marasmiellus scandens.</title>
        <authorList>
            <person name="Baruah I.K."/>
            <person name="Leung J."/>
            <person name="Bukari Y."/>
            <person name="Amoako-Attah I."/>
            <person name="Meinhardt L.W."/>
            <person name="Bailey B.A."/>
            <person name="Cohen S.P."/>
        </authorList>
    </citation>
    <scope>NUCLEOTIDE SEQUENCE [LARGE SCALE GENOMIC DNA]</scope>
    <source>
        <strain evidence="5 6">GH-19</strain>
    </source>
</reference>
<accession>A0ABR1JX59</accession>
<protein>
    <submittedName>
        <fullName evidence="5">Uncharacterized protein</fullName>
    </submittedName>
</protein>
<evidence type="ECO:0000256" key="1">
    <source>
        <dbReference type="ARBA" id="ARBA00022574"/>
    </source>
</evidence>
<evidence type="ECO:0000256" key="2">
    <source>
        <dbReference type="ARBA" id="ARBA00022737"/>
    </source>
</evidence>
<gene>
    <name evidence="5" type="ORF">VKT23_004610</name>
</gene>
<proteinExistence type="predicted"/>
<dbReference type="InterPro" id="IPR001680">
    <property type="entry name" value="WD40_rpt"/>
</dbReference>
<dbReference type="PANTHER" id="PTHR22847">
    <property type="entry name" value="WD40 REPEAT PROTEIN"/>
    <property type="match status" value="1"/>
</dbReference>
<dbReference type="InterPro" id="IPR015943">
    <property type="entry name" value="WD40/YVTN_repeat-like_dom_sf"/>
</dbReference>
<keyword evidence="4" id="KW-1133">Transmembrane helix</keyword>
<feature type="transmembrane region" description="Helical" evidence="4">
    <location>
        <begin position="331"/>
        <end position="352"/>
    </location>
</feature>
<keyword evidence="6" id="KW-1185">Reference proteome</keyword>
<dbReference type="PROSITE" id="PS50082">
    <property type="entry name" value="WD_REPEATS_2"/>
    <property type="match status" value="1"/>
</dbReference>
<dbReference type="InterPro" id="IPR036322">
    <property type="entry name" value="WD40_repeat_dom_sf"/>
</dbReference>
<dbReference type="Proteomes" id="UP001498398">
    <property type="component" value="Unassembled WGS sequence"/>
</dbReference>
<dbReference type="SMART" id="SM00320">
    <property type="entry name" value="WD40"/>
    <property type="match status" value="4"/>
</dbReference>
<sequence>MSSKHSKTGSYKLCSLLSGHKGPVACLSLHPDGRFIASGGYHGTMIWLLSNCKPVLRPTGAGTRGATTAISWISSSNTAIVFGTSEGWLCIWKLEADGRSFREIKCIRLEGRLGRDEIISIAFDPTSKLMAVAHRAEKLHLFQLDENLVPECKFSRNVKGHWPQVVTFGVSGRTIWSFGQEDGEIYVLDLTGGIKSITTRGMVIGGAAVDVDNDLICLDDPSQGVVITKMSGDEVIRTFPVPATQRKTRNVAFLDKGCAVASGSDHGIVYIFNCQSGKELDVLCGGEGWLQSICTAEIEGSTVIAAGQSGEHIEAADITLWTKKKQSRIMVYFRITSDMAHLGLMVLGLLFILEKIGIKFILFATGMVTLLLFSGKVKAVF</sequence>
<dbReference type="Pfam" id="PF00400">
    <property type="entry name" value="WD40"/>
    <property type="match status" value="1"/>
</dbReference>
<evidence type="ECO:0000256" key="4">
    <source>
        <dbReference type="SAM" id="Phobius"/>
    </source>
</evidence>
<feature type="repeat" description="WD" evidence="3">
    <location>
        <begin position="17"/>
        <end position="45"/>
    </location>
</feature>
<evidence type="ECO:0000313" key="5">
    <source>
        <dbReference type="EMBL" id="KAK7467557.1"/>
    </source>
</evidence>
<evidence type="ECO:0000313" key="6">
    <source>
        <dbReference type="Proteomes" id="UP001498398"/>
    </source>
</evidence>
<dbReference type="PANTHER" id="PTHR22847:SF637">
    <property type="entry name" value="WD REPEAT DOMAIN 5B"/>
    <property type="match status" value="1"/>
</dbReference>
<feature type="transmembrane region" description="Helical" evidence="4">
    <location>
        <begin position="358"/>
        <end position="375"/>
    </location>
</feature>
<organism evidence="5 6">
    <name type="scientific">Marasmiellus scandens</name>
    <dbReference type="NCBI Taxonomy" id="2682957"/>
    <lineage>
        <taxon>Eukaryota</taxon>
        <taxon>Fungi</taxon>
        <taxon>Dikarya</taxon>
        <taxon>Basidiomycota</taxon>
        <taxon>Agaricomycotina</taxon>
        <taxon>Agaricomycetes</taxon>
        <taxon>Agaricomycetidae</taxon>
        <taxon>Agaricales</taxon>
        <taxon>Marasmiineae</taxon>
        <taxon>Omphalotaceae</taxon>
        <taxon>Marasmiellus</taxon>
    </lineage>
</organism>
<dbReference type="EMBL" id="JBANRG010000004">
    <property type="protein sequence ID" value="KAK7467557.1"/>
    <property type="molecule type" value="Genomic_DNA"/>
</dbReference>
<dbReference type="Gene3D" id="2.130.10.10">
    <property type="entry name" value="YVTN repeat-like/Quinoprotein amine dehydrogenase"/>
    <property type="match status" value="2"/>
</dbReference>
<evidence type="ECO:0000256" key="3">
    <source>
        <dbReference type="PROSITE-ProRule" id="PRU00221"/>
    </source>
</evidence>
<name>A0ABR1JX59_9AGAR</name>
<comment type="caution">
    <text evidence="5">The sequence shown here is derived from an EMBL/GenBank/DDBJ whole genome shotgun (WGS) entry which is preliminary data.</text>
</comment>
<keyword evidence="2" id="KW-0677">Repeat</keyword>
<keyword evidence="1 3" id="KW-0853">WD repeat</keyword>
<keyword evidence="4" id="KW-0472">Membrane</keyword>